<dbReference type="Gene3D" id="3.90.550.10">
    <property type="entry name" value="Spore Coat Polysaccharide Biosynthesis Protein SpsA, Chain A"/>
    <property type="match status" value="1"/>
</dbReference>
<dbReference type="SUPFAM" id="SSF53448">
    <property type="entry name" value="Nucleotide-diphospho-sugar transferases"/>
    <property type="match status" value="1"/>
</dbReference>
<comment type="caution">
    <text evidence="2">The sequence shown here is derived from an EMBL/GenBank/DDBJ whole genome shotgun (WGS) entry which is preliminary data.</text>
</comment>
<sequence>MHSVFIFNANICSDMVSIITAAYNCAPYIQQTIRSVQSQTYENWEMIIVDDSSTDDTLEFVKAEAEKDNRIKYLVNERNLGAAKSRNRGIEMARGKYLTFLDGDDLWLPGFISTSLIYMKRHDYSFVFSSYRRKDEELNPLYEDFIVPARVNYNSLLKTCPISCLTAFIDIERTGKFFMPDIPKRQDYGLWLSILKKIGNAYGIQEPLAVYRIRKNSLSRNKYKAMLYVWKVYRDVEKINIFYSSYLMVNYVINGMIKYAR</sequence>
<name>A0A3S2Y0P5_9SPHI</name>
<dbReference type="CDD" id="cd00761">
    <property type="entry name" value="Glyco_tranf_GTA_type"/>
    <property type="match status" value="1"/>
</dbReference>
<evidence type="ECO:0000259" key="1">
    <source>
        <dbReference type="Pfam" id="PF00535"/>
    </source>
</evidence>
<dbReference type="InterPro" id="IPR001173">
    <property type="entry name" value="Glyco_trans_2-like"/>
</dbReference>
<dbReference type="GO" id="GO:0016758">
    <property type="term" value="F:hexosyltransferase activity"/>
    <property type="evidence" value="ECO:0007669"/>
    <property type="project" value="UniProtKB-ARBA"/>
</dbReference>
<dbReference type="OrthoDB" id="6638511at2"/>
<dbReference type="InterPro" id="IPR029044">
    <property type="entry name" value="Nucleotide-diphossugar_trans"/>
</dbReference>
<dbReference type="Pfam" id="PF00535">
    <property type="entry name" value="Glycos_transf_2"/>
    <property type="match status" value="1"/>
</dbReference>
<keyword evidence="2" id="KW-0808">Transferase</keyword>
<evidence type="ECO:0000313" key="2">
    <source>
        <dbReference type="EMBL" id="RVU00714.1"/>
    </source>
</evidence>
<dbReference type="EMBL" id="SACK01000004">
    <property type="protein sequence ID" value="RVU00714.1"/>
    <property type="molecule type" value="Genomic_DNA"/>
</dbReference>
<gene>
    <name evidence="2" type="ORF">EOD41_12020</name>
</gene>
<feature type="domain" description="Glycosyltransferase 2-like" evidence="1">
    <location>
        <begin position="17"/>
        <end position="142"/>
    </location>
</feature>
<organism evidence="2 3">
    <name type="scientific">Mucilaginibacter limnophilus</name>
    <dbReference type="NCBI Taxonomy" id="1932778"/>
    <lineage>
        <taxon>Bacteria</taxon>
        <taxon>Pseudomonadati</taxon>
        <taxon>Bacteroidota</taxon>
        <taxon>Sphingobacteriia</taxon>
        <taxon>Sphingobacteriales</taxon>
        <taxon>Sphingobacteriaceae</taxon>
        <taxon>Mucilaginibacter</taxon>
    </lineage>
</organism>
<protein>
    <submittedName>
        <fullName evidence="2">Glycosyltransferase family 2 protein</fullName>
    </submittedName>
</protein>
<dbReference type="Proteomes" id="UP000282759">
    <property type="component" value="Unassembled WGS sequence"/>
</dbReference>
<keyword evidence="3" id="KW-1185">Reference proteome</keyword>
<dbReference type="AlphaFoldDB" id="A0A3S2Y0P5"/>
<evidence type="ECO:0000313" key="3">
    <source>
        <dbReference type="Proteomes" id="UP000282759"/>
    </source>
</evidence>
<dbReference type="PANTHER" id="PTHR22916:SF3">
    <property type="entry name" value="UDP-GLCNAC:BETAGAL BETA-1,3-N-ACETYLGLUCOSAMINYLTRANSFERASE-LIKE PROTEIN 1"/>
    <property type="match status" value="1"/>
</dbReference>
<proteinExistence type="predicted"/>
<dbReference type="PANTHER" id="PTHR22916">
    <property type="entry name" value="GLYCOSYLTRANSFERASE"/>
    <property type="match status" value="1"/>
</dbReference>
<accession>A0A3S2Y0P5</accession>
<reference evidence="2 3" key="1">
    <citation type="submission" date="2019-01" db="EMBL/GenBank/DDBJ databases">
        <authorList>
            <person name="Chen W.-M."/>
        </authorList>
    </citation>
    <scope>NUCLEOTIDE SEQUENCE [LARGE SCALE GENOMIC DNA]</scope>
    <source>
        <strain evidence="2 3">YBJ-36</strain>
    </source>
</reference>